<accession>A0A8J3NSE9</accession>
<dbReference type="NCBIfam" id="TIGR03299">
    <property type="entry name" value="LGT_TIGR03299"/>
    <property type="match status" value="1"/>
</dbReference>
<dbReference type="Proteomes" id="UP000619293">
    <property type="component" value="Unassembled WGS sequence"/>
</dbReference>
<keyword evidence="2" id="KW-1185">Reference proteome</keyword>
<name>A0A8J3NSE9_9ACTN</name>
<organism evidence="1 2">
    <name type="scientific">Catellatospora chokoriensis</name>
    <dbReference type="NCBI Taxonomy" id="310353"/>
    <lineage>
        <taxon>Bacteria</taxon>
        <taxon>Bacillati</taxon>
        <taxon>Actinomycetota</taxon>
        <taxon>Actinomycetes</taxon>
        <taxon>Micromonosporales</taxon>
        <taxon>Micromonosporaceae</taxon>
        <taxon>Catellatospora</taxon>
    </lineage>
</organism>
<gene>
    <name evidence="1" type="ORF">Cch02nite_39200</name>
</gene>
<dbReference type="EMBL" id="BONG01000023">
    <property type="protein sequence ID" value="GIF90476.1"/>
    <property type="molecule type" value="Genomic_DNA"/>
</dbReference>
<protein>
    <recommendedName>
        <fullName evidence="3">Phage/plasmid-like protein (TIGR03299 family)</fullName>
    </recommendedName>
</protein>
<dbReference type="RefSeq" id="WP_191842565.1">
    <property type="nucleotide sequence ID" value="NZ_BAAALB010000024.1"/>
</dbReference>
<sequence>MAHELEVFADGRTAFATAKLDAWHRLGVVTTACMTAQEAMSTALLGGWNVRTAALQAVELTADGVQVLQVPDQVATVRTNPATGTTDLLGVVGKDYRVIQNEECAELINLLVDESGAHFETAGSLRGGRQVFLTMKLPTSLRLAGVDDVDLYLAVTTSHDGSAALRIDATPVRVVCANTQRMALRASCGHYTFRHTTNVKGKIAQARSAIGLMWDYCAAFETEAQHMIDTELALTEFRKVCEQLWPLPDNPSTRTTAYHARRAATVEDLFVNAGTQANVRGTAWAGLQAVGEYLDHHAPAADAAKRAERVLTSGTVARLKQNAYELLTA</sequence>
<evidence type="ECO:0008006" key="3">
    <source>
        <dbReference type="Google" id="ProtNLM"/>
    </source>
</evidence>
<evidence type="ECO:0000313" key="2">
    <source>
        <dbReference type="Proteomes" id="UP000619293"/>
    </source>
</evidence>
<dbReference type="InterPro" id="IPR026325">
    <property type="entry name" value="DUF932"/>
</dbReference>
<dbReference type="InterPro" id="IPR017686">
    <property type="entry name" value="Phg/plasmid-like_prot"/>
</dbReference>
<dbReference type="AlphaFoldDB" id="A0A8J3NSE9"/>
<reference evidence="1 2" key="1">
    <citation type="submission" date="2021-01" db="EMBL/GenBank/DDBJ databases">
        <title>Whole genome shotgun sequence of Catellatospora chokoriensis NBRC 107358.</title>
        <authorList>
            <person name="Komaki H."/>
            <person name="Tamura T."/>
        </authorList>
    </citation>
    <scope>NUCLEOTIDE SEQUENCE [LARGE SCALE GENOMIC DNA]</scope>
    <source>
        <strain evidence="1 2">NBRC 107358</strain>
    </source>
</reference>
<proteinExistence type="predicted"/>
<dbReference type="Pfam" id="PF06067">
    <property type="entry name" value="DUF932"/>
    <property type="match status" value="1"/>
</dbReference>
<comment type="caution">
    <text evidence="1">The sequence shown here is derived from an EMBL/GenBank/DDBJ whole genome shotgun (WGS) entry which is preliminary data.</text>
</comment>
<evidence type="ECO:0000313" key="1">
    <source>
        <dbReference type="EMBL" id="GIF90476.1"/>
    </source>
</evidence>